<keyword evidence="3 7" id="KW-0812">Transmembrane</keyword>
<dbReference type="GO" id="GO:0019706">
    <property type="term" value="F:protein-cysteine S-palmitoyltransferase activity"/>
    <property type="evidence" value="ECO:0007669"/>
    <property type="project" value="UniProtKB-EC"/>
</dbReference>
<dbReference type="EC" id="2.3.1.225" evidence="7"/>
<comment type="catalytic activity">
    <reaction evidence="7">
        <text>L-cysteinyl-[protein] + hexadecanoyl-CoA = S-hexadecanoyl-L-cysteinyl-[protein] + CoA</text>
        <dbReference type="Rhea" id="RHEA:36683"/>
        <dbReference type="Rhea" id="RHEA-COMP:10131"/>
        <dbReference type="Rhea" id="RHEA-COMP:11032"/>
        <dbReference type="ChEBI" id="CHEBI:29950"/>
        <dbReference type="ChEBI" id="CHEBI:57287"/>
        <dbReference type="ChEBI" id="CHEBI:57379"/>
        <dbReference type="ChEBI" id="CHEBI:74151"/>
        <dbReference type="EC" id="2.3.1.225"/>
    </reaction>
</comment>
<dbReference type="Pfam" id="PF01529">
    <property type="entry name" value="DHHC"/>
    <property type="match status" value="1"/>
</dbReference>
<keyword evidence="2 7" id="KW-0808">Transferase</keyword>
<feature type="transmembrane region" description="Helical" evidence="7">
    <location>
        <begin position="42"/>
        <end position="61"/>
    </location>
</feature>
<name>A0A0L0DMG0_THETB</name>
<dbReference type="Proteomes" id="UP000054408">
    <property type="component" value="Unassembled WGS sequence"/>
</dbReference>
<feature type="transmembrane region" description="Helical" evidence="7">
    <location>
        <begin position="174"/>
        <end position="199"/>
    </location>
</feature>
<reference evidence="9 10" key="1">
    <citation type="submission" date="2010-05" db="EMBL/GenBank/DDBJ databases">
        <title>The Genome Sequence of Thecamonas trahens ATCC 50062.</title>
        <authorList>
            <consortium name="The Broad Institute Genome Sequencing Platform"/>
            <person name="Russ C."/>
            <person name="Cuomo C."/>
            <person name="Shea T."/>
            <person name="Young S.K."/>
            <person name="Zeng Q."/>
            <person name="Koehrsen M."/>
            <person name="Haas B."/>
            <person name="Borodovsky M."/>
            <person name="Guigo R."/>
            <person name="Alvarado L."/>
            <person name="Berlin A."/>
            <person name="Bochicchio J."/>
            <person name="Borenstein D."/>
            <person name="Chapman S."/>
            <person name="Chen Z."/>
            <person name="Freedman E."/>
            <person name="Gellesch M."/>
            <person name="Goldberg J."/>
            <person name="Griggs A."/>
            <person name="Gujja S."/>
            <person name="Heilman E."/>
            <person name="Heiman D."/>
            <person name="Hepburn T."/>
            <person name="Howarth C."/>
            <person name="Jen D."/>
            <person name="Larson L."/>
            <person name="Mehta T."/>
            <person name="Park D."/>
            <person name="Pearson M."/>
            <person name="Roberts A."/>
            <person name="Saif S."/>
            <person name="Shenoy N."/>
            <person name="Sisk P."/>
            <person name="Stolte C."/>
            <person name="Sykes S."/>
            <person name="Thomson T."/>
            <person name="Walk T."/>
            <person name="White J."/>
            <person name="Yandava C."/>
            <person name="Burger G."/>
            <person name="Gray M.W."/>
            <person name="Holland P.W.H."/>
            <person name="King N."/>
            <person name="Lang F.B.F."/>
            <person name="Roger A.J."/>
            <person name="Ruiz-Trillo I."/>
            <person name="Lander E."/>
            <person name="Nusbaum C."/>
        </authorList>
    </citation>
    <scope>NUCLEOTIDE SEQUENCE [LARGE SCALE GENOMIC DNA]</scope>
    <source>
        <strain evidence="9 10">ATCC 50062</strain>
    </source>
</reference>
<comment type="domain">
    <text evidence="7">The DHHC domain is required for palmitoyltransferase activity.</text>
</comment>
<dbReference type="OMA" id="VAVQTFH"/>
<dbReference type="OrthoDB" id="331948at2759"/>
<evidence type="ECO:0000256" key="7">
    <source>
        <dbReference type="RuleBase" id="RU079119"/>
    </source>
</evidence>
<keyword evidence="10" id="KW-1185">Reference proteome</keyword>
<keyword evidence="4 7" id="KW-1133">Transmembrane helix</keyword>
<dbReference type="RefSeq" id="XP_013755353.1">
    <property type="nucleotide sequence ID" value="XM_013899899.1"/>
</dbReference>
<dbReference type="eggNOG" id="KOG1315">
    <property type="taxonomic scope" value="Eukaryota"/>
</dbReference>
<evidence type="ECO:0000256" key="4">
    <source>
        <dbReference type="ARBA" id="ARBA00022989"/>
    </source>
</evidence>
<evidence type="ECO:0000256" key="3">
    <source>
        <dbReference type="ARBA" id="ARBA00022692"/>
    </source>
</evidence>
<evidence type="ECO:0000313" key="10">
    <source>
        <dbReference type="Proteomes" id="UP000054408"/>
    </source>
</evidence>
<dbReference type="InterPro" id="IPR001594">
    <property type="entry name" value="Palmitoyltrfase_DHHC"/>
</dbReference>
<keyword evidence="6 7" id="KW-0012">Acyltransferase</keyword>
<sequence length="292" mass="33188">MCFKDDLVFQLIALGIIGYIYTVVEFIIIIPWFGSDTLMGRFHLLLLNSLAVALLYSYFAASFTDPGRPPAHYNPMEGMGEEEMKRNKLKHYCKKCDAYKPPRTHHCSMCNRCVLKMDHHCPWVNNCVGHNNHKNFMLFLFYVVVAIAYAFAMTCWRLTAFFPLESADEYLSPGAAVIVAVALFLMVLVELGVGFLFAFQLNLATKNMTTIESWEFEDAARRARRRGKKVRHTYDLGLAANLRFFFGSRMALWLCPCGAETDGLSYRTYDGEAQGFAAVADWSARARGTDRV</sequence>
<evidence type="ECO:0000259" key="8">
    <source>
        <dbReference type="Pfam" id="PF01529"/>
    </source>
</evidence>
<dbReference type="PANTHER" id="PTHR12246">
    <property type="entry name" value="PALMITOYLTRANSFERASE ZDHHC16"/>
    <property type="match status" value="1"/>
</dbReference>
<comment type="subcellular location">
    <subcellularLocation>
        <location evidence="1">Membrane</location>
        <topology evidence="1">Multi-pass membrane protein</topology>
    </subcellularLocation>
</comment>
<proteinExistence type="inferred from homology"/>
<gene>
    <name evidence="9" type="ORF">AMSG_08130</name>
</gene>
<dbReference type="InterPro" id="IPR039859">
    <property type="entry name" value="PFA4/ZDH16/20/ERF2-like"/>
</dbReference>
<dbReference type="GO" id="GO:0016020">
    <property type="term" value="C:membrane"/>
    <property type="evidence" value="ECO:0007669"/>
    <property type="project" value="UniProtKB-SubCell"/>
</dbReference>
<evidence type="ECO:0000256" key="2">
    <source>
        <dbReference type="ARBA" id="ARBA00022679"/>
    </source>
</evidence>
<comment type="similarity">
    <text evidence="7">Belongs to the DHHC palmitoyltransferase family.</text>
</comment>
<protein>
    <recommendedName>
        <fullName evidence="7">Palmitoyltransferase</fullName>
        <ecNumber evidence="7">2.3.1.225</ecNumber>
    </recommendedName>
</protein>
<feature type="transmembrane region" description="Helical" evidence="7">
    <location>
        <begin position="7"/>
        <end position="30"/>
    </location>
</feature>
<evidence type="ECO:0000256" key="6">
    <source>
        <dbReference type="ARBA" id="ARBA00023315"/>
    </source>
</evidence>
<dbReference type="PROSITE" id="PS50216">
    <property type="entry name" value="DHHC"/>
    <property type="match status" value="1"/>
</dbReference>
<organism evidence="9 10">
    <name type="scientific">Thecamonas trahens ATCC 50062</name>
    <dbReference type="NCBI Taxonomy" id="461836"/>
    <lineage>
        <taxon>Eukaryota</taxon>
        <taxon>Apusozoa</taxon>
        <taxon>Apusomonadida</taxon>
        <taxon>Apusomonadidae</taxon>
        <taxon>Thecamonas</taxon>
    </lineage>
</organism>
<keyword evidence="5 7" id="KW-0472">Membrane</keyword>
<dbReference type="GeneID" id="25566892"/>
<feature type="transmembrane region" description="Helical" evidence="7">
    <location>
        <begin position="139"/>
        <end position="162"/>
    </location>
</feature>
<dbReference type="EMBL" id="GL349473">
    <property type="protein sequence ID" value="KNC52563.1"/>
    <property type="molecule type" value="Genomic_DNA"/>
</dbReference>
<dbReference type="AlphaFoldDB" id="A0A0L0DMG0"/>
<dbReference type="STRING" id="461836.A0A0L0DMG0"/>
<evidence type="ECO:0000256" key="5">
    <source>
        <dbReference type="ARBA" id="ARBA00023136"/>
    </source>
</evidence>
<evidence type="ECO:0000313" key="9">
    <source>
        <dbReference type="EMBL" id="KNC52563.1"/>
    </source>
</evidence>
<accession>A0A0L0DMG0</accession>
<feature type="domain" description="Palmitoyltransferase DHHC" evidence="8">
    <location>
        <begin position="88"/>
        <end position="215"/>
    </location>
</feature>
<evidence type="ECO:0000256" key="1">
    <source>
        <dbReference type="ARBA" id="ARBA00004141"/>
    </source>
</evidence>